<keyword evidence="2" id="KW-0472">Membrane</keyword>
<evidence type="ECO:0000256" key="1">
    <source>
        <dbReference type="SAM" id="MobiDB-lite"/>
    </source>
</evidence>
<proteinExistence type="predicted"/>
<name>A0ABR0E911_ZASCE</name>
<organism evidence="4 5">
    <name type="scientific">Zasmidium cellare</name>
    <name type="common">Wine cellar mold</name>
    <name type="synonym">Racodium cellare</name>
    <dbReference type="NCBI Taxonomy" id="395010"/>
    <lineage>
        <taxon>Eukaryota</taxon>
        <taxon>Fungi</taxon>
        <taxon>Dikarya</taxon>
        <taxon>Ascomycota</taxon>
        <taxon>Pezizomycotina</taxon>
        <taxon>Dothideomycetes</taxon>
        <taxon>Dothideomycetidae</taxon>
        <taxon>Mycosphaerellales</taxon>
        <taxon>Mycosphaerellaceae</taxon>
        <taxon>Zasmidium</taxon>
    </lineage>
</organism>
<feature type="transmembrane region" description="Helical" evidence="2">
    <location>
        <begin position="213"/>
        <end position="232"/>
    </location>
</feature>
<comment type="caution">
    <text evidence="4">The sequence shown here is derived from an EMBL/GenBank/DDBJ whole genome shotgun (WGS) entry which is preliminary data.</text>
</comment>
<feature type="transmembrane region" description="Helical" evidence="2">
    <location>
        <begin position="275"/>
        <end position="299"/>
    </location>
</feature>
<keyword evidence="2" id="KW-1133">Transmembrane helix</keyword>
<dbReference type="InterPro" id="IPR018823">
    <property type="entry name" value="ArAE_2_N"/>
</dbReference>
<feature type="transmembrane region" description="Helical" evidence="2">
    <location>
        <begin position="252"/>
        <end position="268"/>
    </location>
</feature>
<gene>
    <name evidence="4" type="ORF">PRZ48_010374</name>
</gene>
<evidence type="ECO:0000259" key="3">
    <source>
        <dbReference type="Pfam" id="PF10337"/>
    </source>
</evidence>
<feature type="region of interest" description="Disordered" evidence="1">
    <location>
        <begin position="362"/>
        <end position="384"/>
    </location>
</feature>
<dbReference type="Pfam" id="PF10337">
    <property type="entry name" value="ArAE_2_N"/>
    <property type="match status" value="1"/>
</dbReference>
<dbReference type="PANTHER" id="PTHR37994:SF4">
    <property type="entry name" value="ER TRANSPORTER 6TM N-TERMINAL DOMAIN-CONTAINING PROTEIN-RELATED"/>
    <property type="match status" value="1"/>
</dbReference>
<dbReference type="PANTHER" id="PTHR37994">
    <property type="entry name" value="ARAE_2_N DOMAIN-CONTAINING PROTEIN-RELATED"/>
    <property type="match status" value="1"/>
</dbReference>
<protein>
    <recommendedName>
        <fullName evidence="3">Putative ER transporter 6TM N-terminal domain-containing protein</fullName>
    </recommendedName>
</protein>
<evidence type="ECO:0000256" key="2">
    <source>
        <dbReference type="SAM" id="Phobius"/>
    </source>
</evidence>
<dbReference type="Proteomes" id="UP001305779">
    <property type="component" value="Unassembled WGS sequence"/>
</dbReference>
<feature type="domain" description="Putative ER transporter 6TM N-terminal" evidence="3">
    <location>
        <begin position="246"/>
        <end position="360"/>
    </location>
</feature>
<dbReference type="Pfam" id="PF20174">
    <property type="entry name" value="DUF6540"/>
    <property type="match status" value="1"/>
</dbReference>
<dbReference type="InterPro" id="IPR046670">
    <property type="entry name" value="DUF6540"/>
</dbReference>
<evidence type="ECO:0000313" key="5">
    <source>
        <dbReference type="Proteomes" id="UP001305779"/>
    </source>
</evidence>
<feature type="transmembrane region" description="Helical" evidence="2">
    <location>
        <begin position="305"/>
        <end position="330"/>
    </location>
</feature>
<sequence length="398" mass="45288">MTTSTTATLRIFAFKEFAEDPNESLRRHVALHFTYDDGSPHTIYHITGSAYNWKFERRPNYDPTTSDKDVRTYTVGRLEQPTSDAEIEKMLEEVKIDNDNVEKNCQHWVGDALMQLGKCDMLNEDRLDDALDGLADLVVDWDGAEDERSDSVVKDRFSEGWRWLDLDRKTLALMFNTPVSEVYTSLGFLVSIIAVVTVNILPRAKLIQLTFTIRLWTAFAIPLAMLAAWSALQARLHTDPQGLSKYNSSQSAVTAVWLFFHIWLSNSIQARYPSLLIATILYNIFMIVQFTSVATYTTWAQCWNTIYLTIRCYYTGVAISFFSGILVYPLTCRTEIFEMQERFVGEARGSLEAMVDYVGEQSSLSTRDQDGSGSDGDGEGDKTKMAHTNLWLPNLLMR</sequence>
<reference evidence="4 5" key="1">
    <citation type="journal article" date="2023" name="G3 (Bethesda)">
        <title>A chromosome-level genome assembly of Zasmidium syzygii isolated from banana leaves.</title>
        <authorList>
            <person name="van Westerhoven A.C."/>
            <person name="Mehrabi R."/>
            <person name="Talebi R."/>
            <person name="Steentjes M.B.F."/>
            <person name="Corcolon B."/>
            <person name="Chong P.A."/>
            <person name="Kema G.H.J."/>
            <person name="Seidl M.F."/>
        </authorList>
    </citation>
    <scope>NUCLEOTIDE SEQUENCE [LARGE SCALE GENOMIC DNA]</scope>
    <source>
        <strain evidence="4 5">P124</strain>
    </source>
</reference>
<evidence type="ECO:0000313" key="4">
    <source>
        <dbReference type="EMBL" id="KAK4497721.1"/>
    </source>
</evidence>
<keyword evidence="5" id="KW-1185">Reference proteome</keyword>
<dbReference type="EMBL" id="JAXOVC010000008">
    <property type="protein sequence ID" value="KAK4497721.1"/>
    <property type="molecule type" value="Genomic_DNA"/>
</dbReference>
<accession>A0ABR0E911</accession>
<feature type="transmembrane region" description="Helical" evidence="2">
    <location>
        <begin position="182"/>
        <end position="201"/>
    </location>
</feature>
<keyword evidence="2" id="KW-0812">Transmembrane</keyword>